<evidence type="ECO:0000313" key="2">
    <source>
        <dbReference type="EMBL" id="PKI19684.1"/>
    </source>
</evidence>
<reference evidence="2 3" key="1">
    <citation type="submission" date="2017-12" db="EMBL/GenBank/DDBJ databases">
        <title>Isolation and characterization of an aerobic denitrifying Pseudomonas monteilii CY06 from aquaculture ponds.</title>
        <authorList>
            <person name="Ma Q."/>
            <person name="Cai Y."/>
            <person name="He Z."/>
        </authorList>
    </citation>
    <scope>NUCLEOTIDE SEQUENCE [LARGE SCALE GENOMIC DNA]</scope>
    <source>
        <strain evidence="2 3">CY06</strain>
    </source>
</reference>
<dbReference type="Pfam" id="PF02583">
    <property type="entry name" value="Trns_repr_metal"/>
    <property type="match status" value="1"/>
</dbReference>
<accession>A0A2N1IN62</accession>
<dbReference type="GO" id="GO:0045892">
    <property type="term" value="P:negative regulation of DNA-templated transcription"/>
    <property type="evidence" value="ECO:0007669"/>
    <property type="project" value="UniProtKB-ARBA"/>
</dbReference>
<dbReference type="EMBL" id="PJCG01000052">
    <property type="protein sequence ID" value="PKI19684.1"/>
    <property type="molecule type" value="Genomic_DNA"/>
</dbReference>
<organism evidence="2 3">
    <name type="scientific">Pseudomonas monteilii</name>
    <dbReference type="NCBI Taxonomy" id="76759"/>
    <lineage>
        <taxon>Bacteria</taxon>
        <taxon>Pseudomonadati</taxon>
        <taxon>Pseudomonadota</taxon>
        <taxon>Gammaproteobacteria</taxon>
        <taxon>Pseudomonadales</taxon>
        <taxon>Pseudomonadaceae</taxon>
        <taxon>Pseudomonas</taxon>
    </lineage>
</organism>
<gene>
    <name evidence="2" type="ORF">CXB65_21780</name>
</gene>
<sequence length="91" mass="9882">MPQCPKEKEKALGHARGISEQVTALEHDLEADPTCVAVLQQLAAVRGAINGLMAAVLESHLREEFPDGGARSDSQQQSINETISIVRSYLR</sequence>
<dbReference type="PANTHER" id="PTHR33677:SF5">
    <property type="entry name" value="TRANSCRIPTIONAL REPRESSOR FRMR"/>
    <property type="match status" value="1"/>
</dbReference>
<evidence type="ECO:0000256" key="1">
    <source>
        <dbReference type="ARBA" id="ARBA00005260"/>
    </source>
</evidence>
<comment type="similarity">
    <text evidence="1">Belongs to the FrmR/RcnR family.</text>
</comment>
<name>A0A2N1IN62_9PSED</name>
<dbReference type="InterPro" id="IPR038390">
    <property type="entry name" value="Metal_Tscrpt_repr_sf"/>
</dbReference>
<dbReference type="RefSeq" id="WP_016969247.1">
    <property type="nucleotide sequence ID" value="NZ_PJCG01000052.1"/>
</dbReference>
<proteinExistence type="inferred from homology"/>
<comment type="caution">
    <text evidence="2">The sequence shown here is derived from an EMBL/GenBank/DDBJ whole genome shotgun (WGS) entry which is preliminary data.</text>
</comment>
<dbReference type="PANTHER" id="PTHR33677">
    <property type="entry name" value="TRANSCRIPTIONAL REPRESSOR FRMR-RELATED"/>
    <property type="match status" value="1"/>
</dbReference>
<protein>
    <submittedName>
        <fullName evidence="2">Regulator</fullName>
    </submittedName>
</protein>
<dbReference type="Gene3D" id="1.20.58.1000">
    <property type="entry name" value="Metal-sensitive repressor, helix protomer"/>
    <property type="match status" value="1"/>
</dbReference>
<dbReference type="AlphaFoldDB" id="A0A2N1IN62"/>
<dbReference type="GO" id="GO:0046872">
    <property type="term" value="F:metal ion binding"/>
    <property type="evidence" value="ECO:0007669"/>
    <property type="project" value="InterPro"/>
</dbReference>
<dbReference type="GO" id="GO:0003677">
    <property type="term" value="F:DNA binding"/>
    <property type="evidence" value="ECO:0007669"/>
    <property type="project" value="InterPro"/>
</dbReference>
<evidence type="ECO:0000313" key="3">
    <source>
        <dbReference type="Proteomes" id="UP000233399"/>
    </source>
</evidence>
<dbReference type="CDD" id="cd10153">
    <property type="entry name" value="RcnR-FrmR-like_DUF156"/>
    <property type="match status" value="1"/>
</dbReference>
<dbReference type="Proteomes" id="UP000233399">
    <property type="component" value="Unassembled WGS sequence"/>
</dbReference>
<dbReference type="InterPro" id="IPR003735">
    <property type="entry name" value="Metal_Tscrpt_repr"/>
</dbReference>